<name>A0ABN9WXR1_9DINO</name>
<evidence type="ECO:0000313" key="2">
    <source>
        <dbReference type="EMBL" id="CAK0890218.1"/>
    </source>
</evidence>
<keyword evidence="3" id="KW-1185">Reference proteome</keyword>
<sequence length="302" mass="31765">MPSALPHAKAYPLIPGLISEAAADHMHSIDLFPMPLLLSGEGPSVVRNYEGGMDIPSDEAISTGNMGLRDGVEGARVTVELVSELQVLAQQHSPSLRSQSTEPPAGGTMESWAAFLAPINDMEYSSICTTHAFLSSSFCRLYTCLRGMADVDFISKKEARDSLIEWLHHLEDTDGEPFELNAKAQDEILGTVVDGSKEQAHIRCHAWRALLLAASAPLAAGVPRGAGRGAFLAKNRTGGPDGGKTGLGGAVALLEELEELVSRRERAMARTSWLLAGVAAAAAGSAVVGTASLGRAAARKVD</sequence>
<protein>
    <recommendedName>
        <fullName evidence="4">Nuclear pore complex protein Nup85</fullName>
    </recommendedName>
</protein>
<accession>A0ABN9WXR1</accession>
<keyword evidence="1" id="KW-0812">Transmembrane</keyword>
<keyword evidence="1" id="KW-0472">Membrane</keyword>
<feature type="transmembrane region" description="Helical" evidence="1">
    <location>
        <begin position="273"/>
        <end position="293"/>
    </location>
</feature>
<evidence type="ECO:0000256" key="1">
    <source>
        <dbReference type="SAM" id="Phobius"/>
    </source>
</evidence>
<comment type="caution">
    <text evidence="2">The sequence shown here is derived from an EMBL/GenBank/DDBJ whole genome shotgun (WGS) entry which is preliminary data.</text>
</comment>
<gene>
    <name evidence="2" type="ORF">PCOR1329_LOCUS70513</name>
</gene>
<dbReference type="Proteomes" id="UP001189429">
    <property type="component" value="Unassembled WGS sequence"/>
</dbReference>
<organism evidence="2 3">
    <name type="scientific">Prorocentrum cordatum</name>
    <dbReference type="NCBI Taxonomy" id="2364126"/>
    <lineage>
        <taxon>Eukaryota</taxon>
        <taxon>Sar</taxon>
        <taxon>Alveolata</taxon>
        <taxon>Dinophyceae</taxon>
        <taxon>Prorocentrales</taxon>
        <taxon>Prorocentraceae</taxon>
        <taxon>Prorocentrum</taxon>
    </lineage>
</organism>
<proteinExistence type="predicted"/>
<evidence type="ECO:0008006" key="4">
    <source>
        <dbReference type="Google" id="ProtNLM"/>
    </source>
</evidence>
<keyword evidence="1" id="KW-1133">Transmembrane helix</keyword>
<reference evidence="2" key="1">
    <citation type="submission" date="2023-10" db="EMBL/GenBank/DDBJ databases">
        <authorList>
            <person name="Chen Y."/>
            <person name="Shah S."/>
            <person name="Dougan E. K."/>
            <person name="Thang M."/>
            <person name="Chan C."/>
        </authorList>
    </citation>
    <scope>NUCLEOTIDE SEQUENCE [LARGE SCALE GENOMIC DNA]</scope>
</reference>
<evidence type="ECO:0000313" key="3">
    <source>
        <dbReference type="Proteomes" id="UP001189429"/>
    </source>
</evidence>
<dbReference type="EMBL" id="CAUYUJ010019319">
    <property type="protein sequence ID" value="CAK0890218.1"/>
    <property type="molecule type" value="Genomic_DNA"/>
</dbReference>